<keyword evidence="6" id="KW-1185">Reference proteome</keyword>
<name>A0ABQ5RSY8_9CHLO</name>
<proteinExistence type="predicted"/>
<dbReference type="Gene3D" id="1.25.40.20">
    <property type="entry name" value="Ankyrin repeat-containing domain"/>
    <property type="match status" value="1"/>
</dbReference>
<sequence length="739" mass="76504">IEGCCVAVLLREGADPDVADDAGQRPLHLVLAEAAAATRLRDANLINHTKLGTAKPKQRSGAFVMITERLLRAGADPNAPMGDPAGATPLHLAVQARSRPLVRLLLRFGADPRVKDAAGRTAEEVLGATLRATKDRDEASQLTELVELLDRYTNTANTAAASEAVAKGAATAKQASRRRHGSAATDKMGLGGGSGPKTLRQLYLERFGTTSSEDSEQEEPSQREIAQAYLAALRTGPQPRGTSNVADPAGTADAAAVSGSIRPQHYASTAVSIATPRHSRSQLPPPPPCPTLRKAAGHSLGSRSNLDPDLAATRIQAAFRGHRARRQLTAAAATAARVIRASEPLPSRLNPSVGDYNESSPSASVLNDSGALVPGTTKYGPYNDSHERAAVKIQAAYRRSYTMGKSFASERQRRQPPAAAAAAAVAIHSMALPVLVPVATAVEPPGPPSETLRFNPNAAAADASRLYRPNTATTDNLLYGVRHERAAVRIQAAWKGRQARKLYVWVRQAAEQDDLDLLLDPEEVAALSRNVSLSTRAGGSRRAVRLAEGMPPSGGGDGNAGAVAVVAGMTATEAEAATAAANDDALSDASVAESLAAPEPPLAPEAPVLPPRGANSSLHRSASRTTTAAAAAAVSAAASAVGGLASASRGSFRRSLVPQIGLTEEGRVVGDLGDLDLLELESTSHDSEDGGDHSLPYGIEIQHGGDHGGVFSGFGVVQHSDNDEGDNGLDGAGSEASVF</sequence>
<dbReference type="Gene3D" id="1.20.5.190">
    <property type="match status" value="1"/>
</dbReference>
<feature type="region of interest" description="Disordered" evidence="4">
    <location>
        <begin position="274"/>
        <end position="306"/>
    </location>
</feature>
<dbReference type="InterPro" id="IPR000048">
    <property type="entry name" value="IQ_motif_EF-hand-BS"/>
</dbReference>
<feature type="region of interest" description="Disordered" evidence="4">
    <location>
        <begin position="710"/>
        <end position="739"/>
    </location>
</feature>
<evidence type="ECO:0000313" key="6">
    <source>
        <dbReference type="Proteomes" id="UP001165090"/>
    </source>
</evidence>
<feature type="region of interest" description="Disordered" evidence="4">
    <location>
        <begin position="683"/>
        <end position="702"/>
    </location>
</feature>
<feature type="region of interest" description="Disordered" evidence="4">
    <location>
        <begin position="236"/>
        <end position="261"/>
    </location>
</feature>
<reference evidence="5 6" key="1">
    <citation type="journal article" date="2023" name="IScience">
        <title>Expanded male sex-determining region conserved during the evolution of homothallism in the green alga Volvox.</title>
        <authorList>
            <person name="Yamamoto K."/>
            <person name="Matsuzaki R."/>
            <person name="Mahakham W."/>
            <person name="Heman W."/>
            <person name="Sekimoto H."/>
            <person name="Kawachi M."/>
            <person name="Minakuchi Y."/>
            <person name="Toyoda A."/>
            <person name="Nozaki H."/>
        </authorList>
    </citation>
    <scope>NUCLEOTIDE SEQUENCE [LARGE SCALE GENOMIC DNA]</scope>
    <source>
        <strain evidence="5 6">NIES-4468</strain>
    </source>
</reference>
<dbReference type="Pfam" id="PF13857">
    <property type="entry name" value="Ank_5"/>
    <property type="match status" value="1"/>
</dbReference>
<feature type="compositionally biased region" description="Polar residues" evidence="4">
    <location>
        <begin position="357"/>
        <end position="367"/>
    </location>
</feature>
<evidence type="ECO:0000256" key="1">
    <source>
        <dbReference type="ARBA" id="ARBA00022737"/>
    </source>
</evidence>
<feature type="region of interest" description="Disordered" evidence="4">
    <location>
        <begin position="538"/>
        <end position="559"/>
    </location>
</feature>
<feature type="region of interest" description="Disordered" evidence="4">
    <location>
        <begin position="349"/>
        <end position="369"/>
    </location>
</feature>
<dbReference type="InterPro" id="IPR002110">
    <property type="entry name" value="Ankyrin_rpt"/>
</dbReference>
<comment type="caution">
    <text evidence="5">The sequence shown here is derived from an EMBL/GenBank/DDBJ whole genome shotgun (WGS) entry which is preliminary data.</text>
</comment>
<dbReference type="PANTHER" id="PTHR24134:SF9">
    <property type="entry name" value="ANKYRIN REPEAT AND SOCS BOX PROTEIN 8"/>
    <property type="match status" value="1"/>
</dbReference>
<organism evidence="5 6">
    <name type="scientific">Volvox africanus</name>
    <dbReference type="NCBI Taxonomy" id="51714"/>
    <lineage>
        <taxon>Eukaryota</taxon>
        <taxon>Viridiplantae</taxon>
        <taxon>Chlorophyta</taxon>
        <taxon>core chlorophytes</taxon>
        <taxon>Chlorophyceae</taxon>
        <taxon>CS clade</taxon>
        <taxon>Chlamydomonadales</taxon>
        <taxon>Volvocaceae</taxon>
        <taxon>Volvox</taxon>
    </lineage>
</organism>
<feature type="region of interest" description="Disordered" evidence="4">
    <location>
        <begin position="599"/>
        <end position="623"/>
    </location>
</feature>
<feature type="non-terminal residue" evidence="5">
    <location>
        <position position="1"/>
    </location>
</feature>
<evidence type="ECO:0000256" key="3">
    <source>
        <dbReference type="PROSITE-ProRule" id="PRU00023"/>
    </source>
</evidence>
<dbReference type="PROSITE" id="PS50096">
    <property type="entry name" value="IQ"/>
    <property type="match status" value="2"/>
</dbReference>
<dbReference type="PANTHER" id="PTHR24134">
    <property type="entry name" value="ANKYRIN REPEAT-CONTAINING PROTEIN DDB_G0279043"/>
    <property type="match status" value="1"/>
</dbReference>
<gene>
    <name evidence="5" type="ORF">VaNZ11_002725</name>
</gene>
<dbReference type="SMART" id="SM00015">
    <property type="entry name" value="IQ"/>
    <property type="match status" value="3"/>
</dbReference>
<dbReference type="InterPro" id="IPR036770">
    <property type="entry name" value="Ankyrin_rpt-contain_sf"/>
</dbReference>
<evidence type="ECO:0000256" key="2">
    <source>
        <dbReference type="ARBA" id="ARBA00023043"/>
    </source>
</evidence>
<dbReference type="SUPFAM" id="SSF48403">
    <property type="entry name" value="Ankyrin repeat"/>
    <property type="match status" value="1"/>
</dbReference>
<dbReference type="Pfam" id="PF00612">
    <property type="entry name" value="IQ"/>
    <property type="match status" value="3"/>
</dbReference>
<feature type="region of interest" description="Disordered" evidence="4">
    <location>
        <begin position="170"/>
        <end position="198"/>
    </location>
</feature>
<evidence type="ECO:0008006" key="7">
    <source>
        <dbReference type="Google" id="ProtNLM"/>
    </source>
</evidence>
<keyword evidence="1" id="KW-0677">Repeat</keyword>
<dbReference type="PROSITE" id="PS50297">
    <property type="entry name" value="ANK_REP_REGION"/>
    <property type="match status" value="1"/>
</dbReference>
<feature type="compositionally biased region" description="Low complexity" evidence="4">
    <location>
        <begin position="245"/>
        <end position="260"/>
    </location>
</feature>
<dbReference type="SMART" id="SM00248">
    <property type="entry name" value="ANK"/>
    <property type="match status" value="1"/>
</dbReference>
<keyword evidence="2 3" id="KW-0040">ANK repeat</keyword>
<dbReference type="PROSITE" id="PS50088">
    <property type="entry name" value="ANK_REPEAT"/>
    <property type="match status" value="1"/>
</dbReference>
<dbReference type="Proteomes" id="UP001165090">
    <property type="component" value="Unassembled WGS sequence"/>
</dbReference>
<protein>
    <recommendedName>
        <fullName evidence="7">ANK_REP_REGION domain-containing protein</fullName>
    </recommendedName>
</protein>
<dbReference type="EMBL" id="BSDZ01000008">
    <property type="protein sequence ID" value="GLI60566.1"/>
    <property type="molecule type" value="Genomic_DNA"/>
</dbReference>
<evidence type="ECO:0000313" key="5">
    <source>
        <dbReference type="EMBL" id="GLI60566.1"/>
    </source>
</evidence>
<feature type="compositionally biased region" description="Pro residues" evidence="4">
    <location>
        <begin position="599"/>
        <end position="610"/>
    </location>
</feature>
<dbReference type="CDD" id="cd23767">
    <property type="entry name" value="IQCD"/>
    <property type="match status" value="2"/>
</dbReference>
<evidence type="ECO:0000256" key="4">
    <source>
        <dbReference type="SAM" id="MobiDB-lite"/>
    </source>
</evidence>
<feature type="compositionally biased region" description="Basic and acidic residues" evidence="4">
    <location>
        <begin position="683"/>
        <end position="692"/>
    </location>
</feature>
<feature type="repeat" description="ANK" evidence="3">
    <location>
        <begin position="85"/>
        <end position="117"/>
    </location>
</feature>
<accession>A0ABQ5RSY8</accession>